<gene>
    <name evidence="2" type="ORF">FF38_05343</name>
</gene>
<sequence>MVQNVTLSSSNMNHSSMSINSSIGSIDSPTVEHDVIAFQEIPLTALSKKSLRKLSNLLNSRKILRSEEGYERDWRGLASLAKQKCLCDENGVSGDDPMTKVIQLWCTNNPKTATFAYLEQFLGVIDRWDVSDDIYENLVEDTKIYQAKLQQCLDLNSDDNVDMNIAKSYGDFGHGSDPNILTTSDVIRAQKGLPPQMYDAFVLYADADLNYASEMLTKLEDNPQYNFKLCMKDRDLLGGVQFEHVALTQLIEERCKHLIVILTEEFLKSPENKFLVNYTQALQIQHKTRKIVPLLYDESVDIPRTLKIYTLLRYNSGTSSLFNFWSKISTANIHTSNKIDSQLINLPSPPTEIPSISIIPPDDNEKPMKEDRKLKHFTMRSPRNKVPLNDGAVLRNAHSTGQLNMSTTSICSETKKKKKWSSKILKKVFSRSSSKLQEA</sequence>
<dbReference type="GO" id="GO:0034142">
    <property type="term" value="P:toll-like receptor 4 signaling pathway"/>
    <property type="evidence" value="ECO:0007669"/>
    <property type="project" value="TreeGrafter"/>
</dbReference>
<dbReference type="GO" id="GO:0043123">
    <property type="term" value="P:positive regulation of canonical NF-kappaB signal transduction"/>
    <property type="evidence" value="ECO:0007669"/>
    <property type="project" value="InterPro"/>
</dbReference>
<proteinExistence type="predicted"/>
<dbReference type="InterPro" id="IPR000157">
    <property type="entry name" value="TIR_dom"/>
</dbReference>
<comment type="caution">
    <text evidence="2">The sequence shown here is derived from an EMBL/GenBank/DDBJ whole genome shotgun (WGS) entry which is preliminary data.</text>
</comment>
<dbReference type="GO" id="GO:0002755">
    <property type="term" value="P:MyD88-dependent toll-like receptor signaling pathway"/>
    <property type="evidence" value="ECO:0007669"/>
    <property type="project" value="InterPro"/>
</dbReference>
<dbReference type="SUPFAM" id="SSF52200">
    <property type="entry name" value="Toll/Interleukin receptor TIR domain"/>
    <property type="match status" value="1"/>
</dbReference>
<dbReference type="PANTHER" id="PTHR15079">
    <property type="entry name" value="MYD88"/>
    <property type="match status" value="1"/>
</dbReference>
<dbReference type="STRING" id="7375.A0A0L0C885"/>
<evidence type="ECO:0000313" key="2">
    <source>
        <dbReference type="EMBL" id="KNC27624.1"/>
    </source>
</evidence>
<dbReference type="Gene3D" id="1.10.533.10">
    <property type="entry name" value="Death Domain, Fas"/>
    <property type="match status" value="1"/>
</dbReference>
<dbReference type="SUPFAM" id="SSF47986">
    <property type="entry name" value="DEATH domain"/>
    <property type="match status" value="1"/>
</dbReference>
<accession>A0A0L0C885</accession>
<dbReference type="InterPro" id="IPR017281">
    <property type="entry name" value="Myelin_different_resp_MyD88"/>
</dbReference>
<evidence type="ECO:0000313" key="3">
    <source>
        <dbReference type="Proteomes" id="UP000037069"/>
    </source>
</evidence>
<dbReference type="AlphaFoldDB" id="A0A0L0C885"/>
<dbReference type="GO" id="GO:0070976">
    <property type="term" value="F:TIR domain binding"/>
    <property type="evidence" value="ECO:0007669"/>
    <property type="project" value="InterPro"/>
</dbReference>
<dbReference type="EMBL" id="JRES01000876">
    <property type="protein sequence ID" value="KNC27624.1"/>
    <property type="molecule type" value="Genomic_DNA"/>
</dbReference>
<dbReference type="PROSITE" id="PS50104">
    <property type="entry name" value="TIR"/>
    <property type="match status" value="1"/>
</dbReference>
<keyword evidence="3" id="KW-1185">Reference proteome</keyword>
<dbReference type="PANTHER" id="PTHR15079:SF3">
    <property type="entry name" value="MYELOID DIFFERENTIATION PRIMARY RESPONSE PROTEIN MYD88"/>
    <property type="match status" value="1"/>
</dbReference>
<dbReference type="GO" id="GO:0005886">
    <property type="term" value="C:plasma membrane"/>
    <property type="evidence" value="ECO:0007669"/>
    <property type="project" value="TreeGrafter"/>
</dbReference>
<dbReference type="SMART" id="SM00255">
    <property type="entry name" value="TIR"/>
    <property type="match status" value="1"/>
</dbReference>
<organism evidence="2 3">
    <name type="scientific">Lucilia cuprina</name>
    <name type="common">Green bottle fly</name>
    <name type="synonym">Australian sheep blowfly</name>
    <dbReference type="NCBI Taxonomy" id="7375"/>
    <lineage>
        <taxon>Eukaryota</taxon>
        <taxon>Metazoa</taxon>
        <taxon>Ecdysozoa</taxon>
        <taxon>Arthropoda</taxon>
        <taxon>Hexapoda</taxon>
        <taxon>Insecta</taxon>
        <taxon>Pterygota</taxon>
        <taxon>Neoptera</taxon>
        <taxon>Endopterygota</taxon>
        <taxon>Diptera</taxon>
        <taxon>Brachycera</taxon>
        <taxon>Muscomorpha</taxon>
        <taxon>Oestroidea</taxon>
        <taxon>Calliphoridae</taxon>
        <taxon>Luciliinae</taxon>
        <taxon>Lucilia</taxon>
    </lineage>
</organism>
<dbReference type="GO" id="GO:0045087">
    <property type="term" value="P:innate immune response"/>
    <property type="evidence" value="ECO:0007669"/>
    <property type="project" value="TreeGrafter"/>
</dbReference>
<protein>
    <recommendedName>
        <fullName evidence="1">TIR domain-containing protein</fullName>
    </recommendedName>
</protein>
<dbReference type="Gene3D" id="3.40.50.10140">
    <property type="entry name" value="Toll/interleukin-1 receptor homology (TIR) domain"/>
    <property type="match status" value="1"/>
</dbReference>
<dbReference type="InterPro" id="IPR011029">
    <property type="entry name" value="DEATH-like_dom_sf"/>
</dbReference>
<name>A0A0L0C885_LUCCU</name>
<feature type="domain" description="TIR" evidence="1">
    <location>
        <begin position="196"/>
        <end position="332"/>
    </location>
</feature>
<dbReference type="GO" id="GO:0035325">
    <property type="term" value="F:Toll-like receptor binding"/>
    <property type="evidence" value="ECO:0007669"/>
    <property type="project" value="TreeGrafter"/>
</dbReference>
<evidence type="ECO:0000259" key="1">
    <source>
        <dbReference type="PROSITE" id="PS50104"/>
    </source>
</evidence>
<dbReference type="Proteomes" id="UP000037069">
    <property type="component" value="Unassembled WGS sequence"/>
</dbReference>
<dbReference type="GO" id="GO:0008063">
    <property type="term" value="P:Toll signaling pathway"/>
    <property type="evidence" value="ECO:0007669"/>
    <property type="project" value="TreeGrafter"/>
</dbReference>
<dbReference type="InterPro" id="IPR035897">
    <property type="entry name" value="Toll_tir_struct_dom_sf"/>
</dbReference>
<dbReference type="OMA" id="TRRQLAC"/>
<dbReference type="GO" id="GO:0050830">
    <property type="term" value="P:defense response to Gram-positive bacterium"/>
    <property type="evidence" value="ECO:0007669"/>
    <property type="project" value="TreeGrafter"/>
</dbReference>
<dbReference type="Pfam" id="PF01582">
    <property type="entry name" value="TIR"/>
    <property type="match status" value="1"/>
</dbReference>
<dbReference type="OrthoDB" id="10037120at2759"/>
<reference evidence="2 3" key="1">
    <citation type="journal article" date="2015" name="Nat. Commun.">
        <title>Lucilia cuprina genome unlocks parasitic fly biology to underpin future interventions.</title>
        <authorList>
            <person name="Anstead C.A."/>
            <person name="Korhonen P.K."/>
            <person name="Young N.D."/>
            <person name="Hall R.S."/>
            <person name="Jex A.R."/>
            <person name="Murali S.C."/>
            <person name="Hughes D.S."/>
            <person name="Lee S.F."/>
            <person name="Perry T."/>
            <person name="Stroehlein A.J."/>
            <person name="Ansell B.R."/>
            <person name="Breugelmans B."/>
            <person name="Hofmann A."/>
            <person name="Qu J."/>
            <person name="Dugan S."/>
            <person name="Lee S.L."/>
            <person name="Chao H."/>
            <person name="Dinh H."/>
            <person name="Han Y."/>
            <person name="Doddapaneni H.V."/>
            <person name="Worley K.C."/>
            <person name="Muzny D.M."/>
            <person name="Ioannidis P."/>
            <person name="Waterhouse R.M."/>
            <person name="Zdobnov E.M."/>
            <person name="James P.J."/>
            <person name="Bagnall N.H."/>
            <person name="Kotze A.C."/>
            <person name="Gibbs R.A."/>
            <person name="Richards S."/>
            <person name="Batterham P."/>
            <person name="Gasser R.B."/>
        </authorList>
    </citation>
    <scope>NUCLEOTIDE SEQUENCE [LARGE SCALE GENOMIC DNA]</scope>
    <source>
        <strain evidence="2 3">LS</strain>
        <tissue evidence="2">Full body</tissue>
    </source>
</reference>